<proteinExistence type="predicted"/>
<evidence type="ECO:0000256" key="1">
    <source>
        <dbReference type="SAM" id="MobiDB-lite"/>
    </source>
</evidence>
<protein>
    <submittedName>
        <fullName evidence="2">Uncharacterized protein</fullName>
    </submittedName>
</protein>
<gene>
    <name evidence="2" type="ORF">E2C01_095992</name>
</gene>
<dbReference type="AlphaFoldDB" id="A0A5B7K1V8"/>
<accession>A0A5B7K1V8</accession>
<evidence type="ECO:0000313" key="3">
    <source>
        <dbReference type="Proteomes" id="UP000324222"/>
    </source>
</evidence>
<dbReference type="Proteomes" id="UP000324222">
    <property type="component" value="Unassembled WGS sequence"/>
</dbReference>
<reference evidence="2 3" key="1">
    <citation type="submission" date="2019-05" db="EMBL/GenBank/DDBJ databases">
        <title>Another draft genome of Portunus trituberculatus and its Hox gene families provides insights of decapod evolution.</title>
        <authorList>
            <person name="Jeong J.-H."/>
            <person name="Song I."/>
            <person name="Kim S."/>
            <person name="Choi T."/>
            <person name="Kim D."/>
            <person name="Ryu S."/>
            <person name="Kim W."/>
        </authorList>
    </citation>
    <scope>NUCLEOTIDE SEQUENCE [LARGE SCALE GENOMIC DNA]</scope>
    <source>
        <tissue evidence="2">Muscle</tissue>
    </source>
</reference>
<keyword evidence="3" id="KW-1185">Reference proteome</keyword>
<name>A0A5B7K1V8_PORTR</name>
<feature type="compositionally biased region" description="Polar residues" evidence="1">
    <location>
        <begin position="117"/>
        <end position="127"/>
    </location>
</feature>
<feature type="region of interest" description="Disordered" evidence="1">
    <location>
        <begin position="91"/>
        <end position="127"/>
    </location>
</feature>
<dbReference type="EMBL" id="VSRR010123291">
    <property type="protein sequence ID" value="MPD00517.1"/>
    <property type="molecule type" value="Genomic_DNA"/>
</dbReference>
<comment type="caution">
    <text evidence="2">The sequence shown here is derived from an EMBL/GenBank/DDBJ whole genome shotgun (WGS) entry which is preliminary data.</text>
</comment>
<organism evidence="2 3">
    <name type="scientific">Portunus trituberculatus</name>
    <name type="common">Swimming crab</name>
    <name type="synonym">Neptunus trituberculatus</name>
    <dbReference type="NCBI Taxonomy" id="210409"/>
    <lineage>
        <taxon>Eukaryota</taxon>
        <taxon>Metazoa</taxon>
        <taxon>Ecdysozoa</taxon>
        <taxon>Arthropoda</taxon>
        <taxon>Crustacea</taxon>
        <taxon>Multicrustacea</taxon>
        <taxon>Malacostraca</taxon>
        <taxon>Eumalacostraca</taxon>
        <taxon>Eucarida</taxon>
        <taxon>Decapoda</taxon>
        <taxon>Pleocyemata</taxon>
        <taxon>Brachyura</taxon>
        <taxon>Eubrachyura</taxon>
        <taxon>Portunoidea</taxon>
        <taxon>Portunidae</taxon>
        <taxon>Portuninae</taxon>
        <taxon>Portunus</taxon>
    </lineage>
</organism>
<sequence length="127" mass="14184">MHLSGTHLSSRSAQFVAVVLGLGATRNPHESQNTKRSFLGTESFCTFAQLEDSSCRQLMKEFKSRMSFSAFFYEATVSWAGIPFFTRSDPSLGETEKNGQWSLRPRVSGPPEPRESCLSQPPKTVYV</sequence>
<evidence type="ECO:0000313" key="2">
    <source>
        <dbReference type="EMBL" id="MPD00517.1"/>
    </source>
</evidence>